<keyword evidence="4 9" id="KW-1003">Cell membrane</keyword>
<sequence>MPAATTAPAPLLAPGHGSGLLDVVRYRYLLKLLVRKEMRVRYRGSVMGLLWSYVKPGVQFAVFYFAMGEFLKLNESVPNFAVYLFSGIVVINFYTEAFGNATRSVVGNAPLIKKIFLPRELFTVSSAWVASIHFLPQLVVLLVACLVTGWRPLPQQLAGALLGFAIVAVLAVGLGLLFGAINVLYRDFENIVDLLLMIVTWTSPVLYDWRKVADAVGGPDSWFMTLYQLNPVTAAVELFHWAFWYPTGDVRTAEVPVVLPPHLLWSGLWGLLIALVLLALGQLVFRRIEGRFAQEL</sequence>
<evidence type="ECO:0000313" key="12">
    <source>
        <dbReference type="Proteomes" id="UP000533269"/>
    </source>
</evidence>
<dbReference type="PANTHER" id="PTHR30413">
    <property type="entry name" value="INNER MEMBRANE TRANSPORT PERMEASE"/>
    <property type="match status" value="1"/>
</dbReference>
<organism evidence="11 12">
    <name type="scientific">Kineococcus radiotolerans</name>
    <dbReference type="NCBI Taxonomy" id="131568"/>
    <lineage>
        <taxon>Bacteria</taxon>
        <taxon>Bacillati</taxon>
        <taxon>Actinomycetota</taxon>
        <taxon>Actinomycetes</taxon>
        <taxon>Kineosporiales</taxon>
        <taxon>Kineosporiaceae</taxon>
        <taxon>Kineococcus</taxon>
    </lineage>
</organism>
<feature type="transmembrane region" description="Helical" evidence="9">
    <location>
        <begin position="191"/>
        <end position="209"/>
    </location>
</feature>
<feature type="domain" description="ABC transmembrane type-2" evidence="10">
    <location>
        <begin position="47"/>
        <end position="288"/>
    </location>
</feature>
<keyword evidence="8 9" id="KW-0472">Membrane</keyword>
<evidence type="ECO:0000256" key="1">
    <source>
        <dbReference type="ARBA" id="ARBA00004429"/>
    </source>
</evidence>
<reference evidence="11 12" key="2">
    <citation type="submission" date="2020-08" db="EMBL/GenBank/DDBJ databases">
        <authorList>
            <person name="Partida-Martinez L."/>
            <person name="Huntemann M."/>
            <person name="Clum A."/>
            <person name="Wang J."/>
            <person name="Palaniappan K."/>
            <person name="Ritter S."/>
            <person name="Chen I.-M."/>
            <person name="Stamatis D."/>
            <person name="Reddy T."/>
            <person name="O'Malley R."/>
            <person name="Daum C."/>
            <person name="Shapiro N."/>
            <person name="Ivanova N."/>
            <person name="Kyrpides N."/>
            <person name="Woyke T."/>
        </authorList>
    </citation>
    <scope>NUCLEOTIDE SEQUENCE [LARGE SCALE GENOMIC DNA]</scope>
    <source>
        <strain evidence="11 12">AS2.23</strain>
    </source>
</reference>
<reference evidence="11 12" key="1">
    <citation type="submission" date="2020-08" db="EMBL/GenBank/DDBJ databases">
        <title>The Agave Microbiome: Exploring the role of microbial communities in plant adaptations to desert environments.</title>
        <authorList>
            <person name="Partida-Martinez L.P."/>
        </authorList>
    </citation>
    <scope>NUCLEOTIDE SEQUENCE [LARGE SCALE GENOMIC DNA]</scope>
    <source>
        <strain evidence="11 12">AS2.23</strain>
    </source>
</reference>
<gene>
    <name evidence="11" type="ORF">FHR75_003057</name>
</gene>
<feature type="transmembrane region" description="Helical" evidence="9">
    <location>
        <begin position="45"/>
        <end position="65"/>
    </location>
</feature>
<evidence type="ECO:0000313" key="11">
    <source>
        <dbReference type="EMBL" id="MBB2902226.1"/>
    </source>
</evidence>
<feature type="transmembrane region" description="Helical" evidence="9">
    <location>
        <begin position="77"/>
        <end position="95"/>
    </location>
</feature>
<evidence type="ECO:0000256" key="4">
    <source>
        <dbReference type="ARBA" id="ARBA00022475"/>
    </source>
</evidence>
<name>A0A7W4TNL5_KINRA</name>
<evidence type="ECO:0000256" key="9">
    <source>
        <dbReference type="RuleBase" id="RU361157"/>
    </source>
</evidence>
<comment type="subcellular location">
    <subcellularLocation>
        <location evidence="1">Cell inner membrane</location>
        <topology evidence="1">Multi-pass membrane protein</topology>
    </subcellularLocation>
    <subcellularLocation>
        <location evidence="9">Cell membrane</location>
        <topology evidence="9">Multi-pass membrane protein</topology>
    </subcellularLocation>
</comment>
<keyword evidence="5" id="KW-0997">Cell inner membrane</keyword>
<dbReference type="GO" id="GO:0140359">
    <property type="term" value="F:ABC-type transporter activity"/>
    <property type="evidence" value="ECO:0007669"/>
    <property type="project" value="InterPro"/>
</dbReference>
<evidence type="ECO:0000256" key="7">
    <source>
        <dbReference type="ARBA" id="ARBA00022989"/>
    </source>
</evidence>
<accession>A0A7W4TNL5</accession>
<evidence type="ECO:0000259" key="10">
    <source>
        <dbReference type="PROSITE" id="PS51012"/>
    </source>
</evidence>
<feature type="transmembrane region" description="Helical" evidence="9">
    <location>
        <begin position="263"/>
        <end position="285"/>
    </location>
</feature>
<keyword evidence="7 9" id="KW-1133">Transmembrane helix</keyword>
<dbReference type="InterPro" id="IPR013525">
    <property type="entry name" value="ABC2_TM"/>
</dbReference>
<evidence type="ECO:0000256" key="6">
    <source>
        <dbReference type="ARBA" id="ARBA00022692"/>
    </source>
</evidence>
<comment type="similarity">
    <text evidence="2 9">Belongs to the ABC-2 integral membrane protein family.</text>
</comment>
<dbReference type="PROSITE" id="PS51012">
    <property type="entry name" value="ABC_TM2"/>
    <property type="match status" value="1"/>
</dbReference>
<dbReference type="GO" id="GO:0005886">
    <property type="term" value="C:plasma membrane"/>
    <property type="evidence" value="ECO:0007669"/>
    <property type="project" value="UniProtKB-SubCell"/>
</dbReference>
<dbReference type="AlphaFoldDB" id="A0A7W4TNL5"/>
<dbReference type="OMA" id="GPLWYFI"/>
<dbReference type="EMBL" id="JACHVY010000003">
    <property type="protein sequence ID" value="MBB2902226.1"/>
    <property type="molecule type" value="Genomic_DNA"/>
</dbReference>
<protein>
    <recommendedName>
        <fullName evidence="9">Transport permease protein</fullName>
    </recommendedName>
</protein>
<dbReference type="PANTHER" id="PTHR30413:SF8">
    <property type="entry name" value="TRANSPORT PERMEASE PROTEIN"/>
    <property type="match status" value="1"/>
</dbReference>
<keyword evidence="3 9" id="KW-0813">Transport</keyword>
<proteinExistence type="inferred from homology"/>
<dbReference type="Pfam" id="PF01061">
    <property type="entry name" value="ABC2_membrane"/>
    <property type="match status" value="1"/>
</dbReference>
<dbReference type="Proteomes" id="UP000533269">
    <property type="component" value="Unassembled WGS sequence"/>
</dbReference>
<comment type="caution">
    <text evidence="11">The sequence shown here is derived from an EMBL/GenBank/DDBJ whole genome shotgun (WGS) entry which is preliminary data.</text>
</comment>
<feature type="transmembrane region" description="Helical" evidence="9">
    <location>
        <begin position="127"/>
        <end position="149"/>
    </location>
</feature>
<keyword evidence="6 9" id="KW-0812">Transmembrane</keyword>
<feature type="transmembrane region" description="Helical" evidence="9">
    <location>
        <begin position="161"/>
        <end position="185"/>
    </location>
</feature>
<evidence type="ECO:0000256" key="8">
    <source>
        <dbReference type="ARBA" id="ARBA00023136"/>
    </source>
</evidence>
<evidence type="ECO:0000256" key="3">
    <source>
        <dbReference type="ARBA" id="ARBA00022448"/>
    </source>
</evidence>
<dbReference type="GO" id="GO:0015920">
    <property type="term" value="P:lipopolysaccharide transport"/>
    <property type="evidence" value="ECO:0007669"/>
    <property type="project" value="TreeGrafter"/>
</dbReference>
<dbReference type="InterPro" id="IPR047817">
    <property type="entry name" value="ABC2_TM_bact-type"/>
</dbReference>
<evidence type="ECO:0000256" key="5">
    <source>
        <dbReference type="ARBA" id="ARBA00022519"/>
    </source>
</evidence>
<dbReference type="RefSeq" id="WP_012086369.1">
    <property type="nucleotide sequence ID" value="NZ_JACHVY010000003.1"/>
</dbReference>
<evidence type="ECO:0000256" key="2">
    <source>
        <dbReference type="ARBA" id="ARBA00007783"/>
    </source>
</evidence>